<feature type="domain" description="PARP catalytic" evidence="3">
    <location>
        <begin position="111"/>
        <end position="253"/>
    </location>
</feature>
<gene>
    <name evidence="4" type="ORF">scyTo_0003626</name>
</gene>
<organism evidence="4 5">
    <name type="scientific">Scyliorhinus torazame</name>
    <name type="common">Cloudy catshark</name>
    <name type="synonym">Catulus torazame</name>
    <dbReference type="NCBI Taxonomy" id="75743"/>
    <lineage>
        <taxon>Eukaryota</taxon>
        <taxon>Metazoa</taxon>
        <taxon>Chordata</taxon>
        <taxon>Craniata</taxon>
        <taxon>Vertebrata</taxon>
        <taxon>Chondrichthyes</taxon>
        <taxon>Elasmobranchii</taxon>
        <taxon>Galeomorphii</taxon>
        <taxon>Galeoidea</taxon>
        <taxon>Carcharhiniformes</taxon>
        <taxon>Scyliorhinidae</taxon>
        <taxon>Scyliorhinus</taxon>
    </lineage>
</organism>
<dbReference type="SUPFAM" id="SSF56399">
    <property type="entry name" value="ADP-ribosylation"/>
    <property type="match status" value="1"/>
</dbReference>
<dbReference type="OrthoDB" id="10249393at2759"/>
<evidence type="ECO:0000313" key="4">
    <source>
        <dbReference type="EMBL" id="GCB74535.1"/>
    </source>
</evidence>
<feature type="non-terminal residue" evidence="4">
    <location>
        <position position="1"/>
    </location>
</feature>
<evidence type="ECO:0000313" key="5">
    <source>
        <dbReference type="Proteomes" id="UP000288216"/>
    </source>
</evidence>
<protein>
    <recommendedName>
        <fullName evidence="3">PARP catalytic domain-containing protein</fullName>
    </recommendedName>
</protein>
<dbReference type="Proteomes" id="UP000288216">
    <property type="component" value="Unassembled WGS sequence"/>
</dbReference>
<dbReference type="InterPro" id="IPR012317">
    <property type="entry name" value="Poly(ADP-ribose)pol_cat_dom"/>
</dbReference>
<keyword evidence="5" id="KW-1185">Reference proteome</keyword>
<comment type="similarity">
    <text evidence="1">Belongs to the ARTD/PARP family.</text>
</comment>
<evidence type="ECO:0000256" key="1">
    <source>
        <dbReference type="ARBA" id="ARBA00024347"/>
    </source>
</evidence>
<dbReference type="STRING" id="75743.A0A401PN46"/>
<sequence>KDVSDPGFNVDQKQIELQLELWRDKSLYAYQAQAVCMTRLLHEIKTLRTQVTSQKEQIKALTSDLEKAHKTNLQMEKIFLDYKLKKNFELLDMNCINTAGASPVQWDSAAEEFKQIEQQFMKSMEQESRLKNIQFVVTSVLKANLSEDTREMVEGCMNSMQEPMYRTIMYYCGGLNCAERLQHIIETGFSKEDFSDGIYGQGLYFSPNASTACMLSVPGLILVANVCIGNTETVMTKNRERDSASNGFDSILVPGRLCDEASFPNSRIAQEYVIFSPLQALPVGLLMYRSTASSDHSHEGSHHASH</sequence>
<dbReference type="AlphaFoldDB" id="A0A401PN46"/>
<feature type="coiled-coil region" evidence="2">
    <location>
        <begin position="37"/>
        <end position="71"/>
    </location>
</feature>
<comment type="caution">
    <text evidence="4">The sequence shown here is derived from an EMBL/GenBank/DDBJ whole genome shotgun (WGS) entry which is preliminary data.</text>
</comment>
<dbReference type="EMBL" id="BFAA01001007">
    <property type="protein sequence ID" value="GCB74535.1"/>
    <property type="molecule type" value="Genomic_DNA"/>
</dbReference>
<proteinExistence type="inferred from homology"/>
<name>A0A401PN46_SCYTO</name>
<evidence type="ECO:0000256" key="2">
    <source>
        <dbReference type="SAM" id="Coils"/>
    </source>
</evidence>
<evidence type="ECO:0000259" key="3">
    <source>
        <dbReference type="Pfam" id="PF00644"/>
    </source>
</evidence>
<accession>A0A401PN46</accession>
<keyword evidence="2" id="KW-0175">Coiled coil</keyword>
<dbReference type="Pfam" id="PF00644">
    <property type="entry name" value="PARP"/>
    <property type="match status" value="1"/>
</dbReference>
<dbReference type="GO" id="GO:0003950">
    <property type="term" value="F:NAD+ poly-ADP-ribosyltransferase activity"/>
    <property type="evidence" value="ECO:0007669"/>
    <property type="project" value="InterPro"/>
</dbReference>
<dbReference type="OMA" id="MNCINTA"/>
<dbReference type="Gene3D" id="3.90.228.10">
    <property type="match status" value="1"/>
</dbReference>
<reference evidence="4 5" key="1">
    <citation type="journal article" date="2018" name="Nat. Ecol. Evol.">
        <title>Shark genomes provide insights into elasmobranch evolution and the origin of vertebrates.</title>
        <authorList>
            <person name="Hara Y"/>
            <person name="Yamaguchi K"/>
            <person name="Onimaru K"/>
            <person name="Kadota M"/>
            <person name="Koyanagi M"/>
            <person name="Keeley SD"/>
            <person name="Tatsumi K"/>
            <person name="Tanaka K"/>
            <person name="Motone F"/>
            <person name="Kageyama Y"/>
            <person name="Nozu R"/>
            <person name="Adachi N"/>
            <person name="Nishimura O"/>
            <person name="Nakagawa R"/>
            <person name="Tanegashima C"/>
            <person name="Kiyatake I"/>
            <person name="Matsumoto R"/>
            <person name="Murakumo K"/>
            <person name="Nishida K"/>
            <person name="Terakita A"/>
            <person name="Kuratani S"/>
            <person name="Sato K"/>
            <person name="Hyodo S Kuraku.S."/>
        </authorList>
    </citation>
    <scope>NUCLEOTIDE SEQUENCE [LARGE SCALE GENOMIC DNA]</scope>
</reference>